<keyword evidence="1" id="KW-1133">Transmembrane helix</keyword>
<reference evidence="3" key="1">
    <citation type="journal article" date="2019" name="Int. J. Syst. Evol. Microbiol.">
        <title>The Global Catalogue of Microorganisms (GCM) 10K type strain sequencing project: providing services to taxonomists for standard genome sequencing and annotation.</title>
        <authorList>
            <consortium name="The Broad Institute Genomics Platform"/>
            <consortium name="The Broad Institute Genome Sequencing Center for Infectious Disease"/>
            <person name="Wu L."/>
            <person name="Ma J."/>
        </authorList>
    </citation>
    <scope>NUCLEOTIDE SEQUENCE [LARGE SCALE GENOMIC DNA]</scope>
    <source>
        <strain evidence="3">CGMCC 4.5798</strain>
    </source>
</reference>
<accession>A0ABW0S437</accession>
<feature type="transmembrane region" description="Helical" evidence="1">
    <location>
        <begin position="12"/>
        <end position="36"/>
    </location>
</feature>
<keyword evidence="1" id="KW-0472">Membrane</keyword>
<evidence type="ECO:0008006" key="4">
    <source>
        <dbReference type="Google" id="ProtNLM"/>
    </source>
</evidence>
<dbReference type="EMBL" id="JBHSMZ010000016">
    <property type="protein sequence ID" value="MFC5550715.1"/>
    <property type="molecule type" value="Genomic_DNA"/>
</dbReference>
<proteinExistence type="predicted"/>
<dbReference type="RefSeq" id="WP_379773743.1">
    <property type="nucleotide sequence ID" value="NZ_JBHSMZ010000016.1"/>
</dbReference>
<name>A0ABW0S437_9BURK</name>
<gene>
    <name evidence="2" type="ORF">ACFPO9_19535</name>
</gene>
<keyword evidence="1" id="KW-0812">Transmembrane</keyword>
<protein>
    <recommendedName>
        <fullName evidence="4">Holin</fullName>
    </recommendedName>
</protein>
<comment type="caution">
    <text evidence="2">The sequence shown here is derived from an EMBL/GenBank/DDBJ whole genome shotgun (WGS) entry which is preliminary data.</text>
</comment>
<evidence type="ECO:0000313" key="3">
    <source>
        <dbReference type="Proteomes" id="UP001596086"/>
    </source>
</evidence>
<evidence type="ECO:0000256" key="1">
    <source>
        <dbReference type="SAM" id="Phobius"/>
    </source>
</evidence>
<evidence type="ECO:0000313" key="2">
    <source>
        <dbReference type="EMBL" id="MFC5550715.1"/>
    </source>
</evidence>
<dbReference type="Proteomes" id="UP001596086">
    <property type="component" value="Unassembled WGS sequence"/>
</dbReference>
<organism evidence="2 3">
    <name type="scientific">Massilia aerilata</name>
    <dbReference type="NCBI Taxonomy" id="453817"/>
    <lineage>
        <taxon>Bacteria</taxon>
        <taxon>Pseudomonadati</taxon>
        <taxon>Pseudomonadota</taxon>
        <taxon>Betaproteobacteria</taxon>
        <taxon>Burkholderiales</taxon>
        <taxon>Oxalobacteraceae</taxon>
        <taxon>Telluria group</taxon>
        <taxon>Massilia</taxon>
    </lineage>
</organism>
<sequence length="126" mass="13304">MSEPISTGAAGVAGWKIIGGLAGMGAIGAGLAAFVVMSLTKPKTEQEWRVALICTLVSSIGGGSALVRYLGFQHWVEDPFGMIAMLMFAFACGLPGWALVRALFKYLDKKKDADLAEIVRDVKGVL</sequence>
<feature type="transmembrane region" description="Helical" evidence="1">
    <location>
        <begin position="82"/>
        <end position="104"/>
    </location>
</feature>
<keyword evidence="3" id="KW-1185">Reference proteome</keyword>
<feature type="transmembrane region" description="Helical" evidence="1">
    <location>
        <begin position="48"/>
        <end position="70"/>
    </location>
</feature>